<dbReference type="STRING" id="568899.SAMN05192534_12233"/>
<organism evidence="1 2">
    <name type="scientific">Alteribacillus persepolensis</name>
    <dbReference type="NCBI Taxonomy" id="568899"/>
    <lineage>
        <taxon>Bacteria</taxon>
        <taxon>Bacillati</taxon>
        <taxon>Bacillota</taxon>
        <taxon>Bacilli</taxon>
        <taxon>Bacillales</taxon>
        <taxon>Bacillaceae</taxon>
        <taxon>Alteribacillus</taxon>
    </lineage>
</organism>
<sequence>MAIRYYCRHCGTSVGTLEDEELLVSPRLGFDQLSDEEQQQIIHYGSDGHVHVRITCEHCEQALEENPDLHELDRWIH</sequence>
<name>A0A1G8HZT2_9BACI</name>
<proteinExistence type="predicted"/>
<evidence type="ECO:0000313" key="2">
    <source>
        <dbReference type="Proteomes" id="UP000199163"/>
    </source>
</evidence>
<dbReference type="AlphaFoldDB" id="A0A1G8HZT2"/>
<dbReference type="RefSeq" id="WP_091275429.1">
    <property type="nucleotide sequence ID" value="NZ_FNDK01000022.1"/>
</dbReference>
<accession>A0A1G8HZT2</accession>
<keyword evidence="2" id="KW-1185">Reference proteome</keyword>
<evidence type="ECO:0008006" key="3">
    <source>
        <dbReference type="Google" id="ProtNLM"/>
    </source>
</evidence>
<dbReference type="EMBL" id="FNDK01000022">
    <property type="protein sequence ID" value="SDI12114.1"/>
    <property type="molecule type" value="Genomic_DNA"/>
</dbReference>
<dbReference type="Proteomes" id="UP000199163">
    <property type="component" value="Unassembled WGS sequence"/>
</dbReference>
<gene>
    <name evidence="1" type="ORF">SAMN05192534_12233</name>
</gene>
<reference evidence="1 2" key="1">
    <citation type="submission" date="2016-10" db="EMBL/GenBank/DDBJ databases">
        <authorList>
            <person name="de Groot N.N."/>
        </authorList>
    </citation>
    <scope>NUCLEOTIDE SEQUENCE [LARGE SCALE GENOMIC DNA]</scope>
    <source>
        <strain evidence="1 2">DSM 21632</strain>
    </source>
</reference>
<dbReference type="OrthoDB" id="2084556at2"/>
<protein>
    <recommendedName>
        <fullName evidence="3">Anti-sigma-F factor Fin</fullName>
    </recommendedName>
</protein>
<dbReference type="InterPro" id="IPR020115">
    <property type="entry name" value="Fin"/>
</dbReference>
<dbReference type="Pfam" id="PF10955">
    <property type="entry name" value="Fin"/>
    <property type="match status" value="1"/>
</dbReference>
<dbReference type="GO" id="GO:0010468">
    <property type="term" value="P:regulation of gene expression"/>
    <property type="evidence" value="ECO:0007669"/>
    <property type="project" value="InterPro"/>
</dbReference>
<evidence type="ECO:0000313" key="1">
    <source>
        <dbReference type="EMBL" id="SDI12114.1"/>
    </source>
</evidence>